<dbReference type="AlphaFoldDB" id="A0A7S4VGM3"/>
<name>A0A7S4VGM3_9STRA</name>
<protein>
    <submittedName>
        <fullName evidence="2">Uncharacterized protein</fullName>
    </submittedName>
</protein>
<proteinExistence type="predicted"/>
<sequence>MMRVDSTGDTDDSDEDYSNCKDDLDEDDSSYEDKEYDGECSDSEEGGDTTRKAPSIKIQTGDVTAIIFRSTVSNGYLSIDIWGLISRIIGIGREVASRSVQTYRDKE</sequence>
<accession>A0A7S4VGM3</accession>
<reference evidence="2" key="1">
    <citation type="submission" date="2021-01" db="EMBL/GenBank/DDBJ databases">
        <authorList>
            <person name="Corre E."/>
            <person name="Pelletier E."/>
            <person name="Niang G."/>
            <person name="Scheremetjew M."/>
            <person name="Finn R."/>
            <person name="Kale V."/>
            <person name="Holt S."/>
            <person name="Cochrane G."/>
            <person name="Meng A."/>
            <person name="Brown T."/>
            <person name="Cohen L."/>
        </authorList>
    </citation>
    <scope>NUCLEOTIDE SEQUENCE</scope>
    <source>
        <strain evidence="2">GSO104</strain>
    </source>
</reference>
<evidence type="ECO:0000313" key="2">
    <source>
        <dbReference type="EMBL" id="CAE4582936.1"/>
    </source>
</evidence>
<evidence type="ECO:0000256" key="1">
    <source>
        <dbReference type="SAM" id="MobiDB-lite"/>
    </source>
</evidence>
<feature type="compositionally biased region" description="Acidic residues" evidence="1">
    <location>
        <begin position="8"/>
        <end position="47"/>
    </location>
</feature>
<dbReference type="EMBL" id="HBNS01003069">
    <property type="protein sequence ID" value="CAE4582936.1"/>
    <property type="molecule type" value="Transcribed_RNA"/>
</dbReference>
<organism evidence="2">
    <name type="scientific">Ditylum brightwellii</name>
    <dbReference type="NCBI Taxonomy" id="49249"/>
    <lineage>
        <taxon>Eukaryota</taxon>
        <taxon>Sar</taxon>
        <taxon>Stramenopiles</taxon>
        <taxon>Ochrophyta</taxon>
        <taxon>Bacillariophyta</taxon>
        <taxon>Mediophyceae</taxon>
        <taxon>Lithodesmiophycidae</taxon>
        <taxon>Lithodesmiales</taxon>
        <taxon>Lithodesmiaceae</taxon>
        <taxon>Ditylum</taxon>
    </lineage>
</organism>
<feature type="region of interest" description="Disordered" evidence="1">
    <location>
        <begin position="1"/>
        <end position="55"/>
    </location>
</feature>
<gene>
    <name evidence="2" type="ORF">DBRI00130_LOCUS2483</name>
</gene>